<accession>A0AAV1RFL5</accession>
<proteinExistence type="predicted"/>
<name>A0AAV1RFL5_9ROSI</name>
<sequence>MKPKESRRFGHLGRRRSVRRRLDEWNVTIISERIGGEKGRGISRLYVPSTDPTVQTNN</sequence>
<organism evidence="1 2">
    <name type="scientific">Dovyalis caffra</name>
    <dbReference type="NCBI Taxonomy" id="77055"/>
    <lineage>
        <taxon>Eukaryota</taxon>
        <taxon>Viridiplantae</taxon>
        <taxon>Streptophyta</taxon>
        <taxon>Embryophyta</taxon>
        <taxon>Tracheophyta</taxon>
        <taxon>Spermatophyta</taxon>
        <taxon>Magnoliopsida</taxon>
        <taxon>eudicotyledons</taxon>
        <taxon>Gunneridae</taxon>
        <taxon>Pentapetalae</taxon>
        <taxon>rosids</taxon>
        <taxon>fabids</taxon>
        <taxon>Malpighiales</taxon>
        <taxon>Salicaceae</taxon>
        <taxon>Flacourtieae</taxon>
        <taxon>Dovyalis</taxon>
    </lineage>
</organism>
<evidence type="ECO:0000313" key="2">
    <source>
        <dbReference type="Proteomes" id="UP001314170"/>
    </source>
</evidence>
<reference evidence="1 2" key="1">
    <citation type="submission" date="2024-01" db="EMBL/GenBank/DDBJ databases">
        <authorList>
            <person name="Waweru B."/>
        </authorList>
    </citation>
    <scope>NUCLEOTIDE SEQUENCE [LARGE SCALE GENOMIC DNA]</scope>
</reference>
<dbReference type="Proteomes" id="UP001314170">
    <property type="component" value="Unassembled WGS sequence"/>
</dbReference>
<dbReference type="AlphaFoldDB" id="A0AAV1RFL5"/>
<dbReference type="EMBL" id="CAWUPB010000994">
    <property type="protein sequence ID" value="CAK7335564.1"/>
    <property type="molecule type" value="Genomic_DNA"/>
</dbReference>
<protein>
    <submittedName>
        <fullName evidence="1">Uncharacterized protein</fullName>
    </submittedName>
</protein>
<evidence type="ECO:0000313" key="1">
    <source>
        <dbReference type="EMBL" id="CAK7335564.1"/>
    </source>
</evidence>
<comment type="caution">
    <text evidence="1">The sequence shown here is derived from an EMBL/GenBank/DDBJ whole genome shotgun (WGS) entry which is preliminary data.</text>
</comment>
<keyword evidence="2" id="KW-1185">Reference proteome</keyword>
<gene>
    <name evidence="1" type="ORF">DCAF_LOCUS10559</name>
</gene>